<feature type="domain" description="ABC3 transporter permease C-terminal" evidence="7">
    <location>
        <begin position="61"/>
        <end position="180"/>
    </location>
</feature>
<evidence type="ECO:0000256" key="3">
    <source>
        <dbReference type="ARBA" id="ARBA00022692"/>
    </source>
</evidence>
<accession>A0A4P6F7H1</accession>
<evidence type="ECO:0000259" key="7">
    <source>
        <dbReference type="Pfam" id="PF02687"/>
    </source>
</evidence>
<evidence type="ECO:0000313" key="9">
    <source>
        <dbReference type="Proteomes" id="UP000292118"/>
    </source>
</evidence>
<protein>
    <submittedName>
        <fullName evidence="8">ABC transporter permease</fullName>
    </submittedName>
</protein>
<gene>
    <name evidence="8" type="ORF">ET471_16290</name>
</gene>
<dbReference type="AlphaFoldDB" id="A0A4P6F7H1"/>
<sequence>MNATWTSARAAVSVHRVSMVGSALVVACSAALLTATGAWLEVGVRGAGDLAGSMLLAVASSFAGTAVLIALLVVSSTFTVALRPRAREFALLRAVGATVGQVRRLVAAEVLVVAAVAAPLGVVLGLLLAPRLTGTLAAAGVVPAGFTMALSPWPALATLALLVPTALGAARLAGRESARLDPAGAVRASAVEAAALSRGRARTAVTLAVVGLAVAIAPFVAPGTLGAAGSSLGAVVLVLAAALAGPVLVRWAAQRALATAGSRVGAVGALALANAHGFSRRLTGAIVPLALLLALGTVQSGASSAMADAAETQVREGITADLVVQGGEGGGVQASVVAALPGVVSTGVTTVIPATVQIDQEDEDVPVLGALAWEAAALRTVPLQGGYLDPGVVSGSLVDLAGERAIAVSRDAALGVAGVGDPVDVRVDGVETQYTIVALYERGLGLGDYLVGAVPPGASVADSDPTLLVQVARDADRVRAAIAATGLAVTDVEGYAQEVRADADRRQDLSTWLLLALLALVAVMAANTLVMVTRSRREELGLLRRTGATRRQLMGMVVIESSLTTLTAVVVGLACALPALVGVGQGLLGVPVPVVDPAVTGALVGVVVLIGMVVPTAAVLGATTRSRWSQTSRAR</sequence>
<feature type="domain" description="ABC3 transporter permease C-terminal" evidence="7">
    <location>
        <begin position="514"/>
        <end position="623"/>
    </location>
</feature>
<proteinExistence type="predicted"/>
<dbReference type="PANTHER" id="PTHR30287:SF1">
    <property type="entry name" value="INNER MEMBRANE PROTEIN"/>
    <property type="match status" value="1"/>
</dbReference>
<dbReference type="GO" id="GO:0005886">
    <property type="term" value="C:plasma membrane"/>
    <property type="evidence" value="ECO:0007669"/>
    <property type="project" value="UniProtKB-SubCell"/>
</dbReference>
<evidence type="ECO:0000256" key="1">
    <source>
        <dbReference type="ARBA" id="ARBA00004651"/>
    </source>
</evidence>
<organism evidence="8 9">
    <name type="scientific">Xylanimonas protaetiae</name>
    <dbReference type="NCBI Taxonomy" id="2509457"/>
    <lineage>
        <taxon>Bacteria</taxon>
        <taxon>Bacillati</taxon>
        <taxon>Actinomycetota</taxon>
        <taxon>Actinomycetes</taxon>
        <taxon>Micrococcales</taxon>
        <taxon>Promicromonosporaceae</taxon>
        <taxon>Xylanimonas</taxon>
    </lineage>
</organism>
<feature type="transmembrane region" description="Helical" evidence="6">
    <location>
        <begin position="601"/>
        <end position="623"/>
    </location>
</feature>
<dbReference type="Pfam" id="PF02687">
    <property type="entry name" value="FtsX"/>
    <property type="match status" value="2"/>
</dbReference>
<dbReference type="PANTHER" id="PTHR30287">
    <property type="entry name" value="MEMBRANE COMPONENT OF PREDICTED ABC SUPERFAMILY METABOLITE UPTAKE TRANSPORTER"/>
    <property type="match status" value="1"/>
</dbReference>
<evidence type="ECO:0000256" key="6">
    <source>
        <dbReference type="SAM" id="Phobius"/>
    </source>
</evidence>
<dbReference type="OrthoDB" id="3223244at2"/>
<keyword evidence="2" id="KW-1003">Cell membrane</keyword>
<keyword evidence="3 6" id="KW-0812">Transmembrane</keyword>
<reference evidence="8 9" key="1">
    <citation type="submission" date="2019-01" db="EMBL/GenBank/DDBJ databases">
        <title>Genome sequencing of strain FW10M-9.</title>
        <authorList>
            <person name="Heo J."/>
            <person name="Kim S.-J."/>
            <person name="Kim J.-S."/>
            <person name="Hong S.-B."/>
            <person name="Kwon S.-W."/>
        </authorList>
    </citation>
    <scope>NUCLEOTIDE SEQUENCE [LARGE SCALE GENOMIC DNA]</scope>
    <source>
        <strain evidence="8 9">FW10M-9</strain>
    </source>
</reference>
<dbReference type="EMBL" id="CP035493">
    <property type="protein sequence ID" value="QAY71396.1"/>
    <property type="molecule type" value="Genomic_DNA"/>
</dbReference>
<keyword evidence="4 6" id="KW-1133">Transmembrane helix</keyword>
<dbReference type="Proteomes" id="UP000292118">
    <property type="component" value="Chromosome"/>
</dbReference>
<evidence type="ECO:0000256" key="5">
    <source>
        <dbReference type="ARBA" id="ARBA00023136"/>
    </source>
</evidence>
<feature type="transmembrane region" description="Helical" evidence="6">
    <location>
        <begin position="204"/>
        <end position="225"/>
    </location>
</feature>
<dbReference type="RefSeq" id="WP_129190041.1">
    <property type="nucleotide sequence ID" value="NZ_CP035493.1"/>
</dbReference>
<evidence type="ECO:0000313" key="8">
    <source>
        <dbReference type="EMBL" id="QAY71396.1"/>
    </source>
</evidence>
<feature type="transmembrane region" description="Helical" evidence="6">
    <location>
        <begin position="553"/>
        <end position="581"/>
    </location>
</feature>
<feature type="transmembrane region" description="Helical" evidence="6">
    <location>
        <begin position="512"/>
        <end position="532"/>
    </location>
</feature>
<feature type="transmembrane region" description="Helical" evidence="6">
    <location>
        <begin position="61"/>
        <end position="84"/>
    </location>
</feature>
<dbReference type="InterPro" id="IPR038766">
    <property type="entry name" value="Membrane_comp_ABC_pdt"/>
</dbReference>
<comment type="subcellular location">
    <subcellularLocation>
        <location evidence="1">Cell membrane</location>
        <topology evidence="1">Multi-pass membrane protein</topology>
    </subcellularLocation>
</comment>
<feature type="transmembrane region" description="Helical" evidence="6">
    <location>
        <begin position="105"/>
        <end position="129"/>
    </location>
</feature>
<feature type="transmembrane region" description="Helical" evidence="6">
    <location>
        <begin position="149"/>
        <end position="170"/>
    </location>
</feature>
<keyword evidence="9" id="KW-1185">Reference proteome</keyword>
<dbReference type="KEGG" id="xya:ET471_16290"/>
<feature type="transmembrane region" description="Helical" evidence="6">
    <location>
        <begin position="231"/>
        <end position="253"/>
    </location>
</feature>
<dbReference type="InterPro" id="IPR003838">
    <property type="entry name" value="ABC3_permease_C"/>
</dbReference>
<name>A0A4P6F7H1_9MICO</name>
<evidence type="ECO:0000256" key="4">
    <source>
        <dbReference type="ARBA" id="ARBA00022989"/>
    </source>
</evidence>
<keyword evidence="5 6" id="KW-0472">Membrane</keyword>
<evidence type="ECO:0000256" key="2">
    <source>
        <dbReference type="ARBA" id="ARBA00022475"/>
    </source>
</evidence>